<evidence type="ECO:0000313" key="2">
    <source>
        <dbReference type="Proteomes" id="UP001189429"/>
    </source>
</evidence>
<protein>
    <submittedName>
        <fullName evidence="1">Uncharacterized protein</fullName>
    </submittedName>
</protein>
<sequence length="214" mass="23760">DAGMFATELPGKVVGMEGNLVAIYLVLTFGWIGSPGEYMAFGTALKQCHDRHRPADPGWHDDVPHHSRLLMGDDVLIEPLLGRRPWMAARLAEEGARRVFGPLAINAEKKDEEREFRVDQICWGVHVNTEEETLRLPEEKVNKIRILLSDPAYDAGNAQVALKDVQVLRGTLNFAAITCPLLRPELGAVDRLLRTAGPAGVWVKIKLGWPTELL</sequence>
<evidence type="ECO:0000313" key="1">
    <source>
        <dbReference type="EMBL" id="CAK0790997.1"/>
    </source>
</evidence>
<feature type="non-terminal residue" evidence="1">
    <location>
        <position position="1"/>
    </location>
</feature>
<dbReference type="Proteomes" id="UP001189429">
    <property type="component" value="Unassembled WGS sequence"/>
</dbReference>
<reference evidence="1" key="1">
    <citation type="submission" date="2023-10" db="EMBL/GenBank/DDBJ databases">
        <authorList>
            <person name="Chen Y."/>
            <person name="Shah S."/>
            <person name="Dougan E. K."/>
            <person name="Thang M."/>
            <person name="Chan C."/>
        </authorList>
    </citation>
    <scope>NUCLEOTIDE SEQUENCE [LARGE SCALE GENOMIC DNA]</scope>
</reference>
<keyword evidence="2" id="KW-1185">Reference proteome</keyword>
<gene>
    <name evidence="1" type="ORF">PCOR1329_LOCUS2067</name>
</gene>
<proteinExistence type="predicted"/>
<accession>A0ABN9PKZ2</accession>
<comment type="caution">
    <text evidence="1">The sequence shown here is derived from an EMBL/GenBank/DDBJ whole genome shotgun (WGS) entry which is preliminary data.</text>
</comment>
<name>A0ABN9PKZ2_9DINO</name>
<organism evidence="1 2">
    <name type="scientific">Prorocentrum cordatum</name>
    <dbReference type="NCBI Taxonomy" id="2364126"/>
    <lineage>
        <taxon>Eukaryota</taxon>
        <taxon>Sar</taxon>
        <taxon>Alveolata</taxon>
        <taxon>Dinophyceae</taxon>
        <taxon>Prorocentrales</taxon>
        <taxon>Prorocentraceae</taxon>
        <taxon>Prorocentrum</taxon>
    </lineage>
</organism>
<dbReference type="EMBL" id="CAUYUJ010000514">
    <property type="protein sequence ID" value="CAK0790997.1"/>
    <property type="molecule type" value="Genomic_DNA"/>
</dbReference>